<dbReference type="InterPro" id="IPR013107">
    <property type="entry name" value="Acyl-CoA_DH_C"/>
</dbReference>
<dbReference type="PANTHER" id="PTHR43884">
    <property type="entry name" value="ACYL-COA DEHYDROGENASE"/>
    <property type="match status" value="1"/>
</dbReference>
<keyword evidence="5" id="KW-1185">Reference proteome</keyword>
<dbReference type="AlphaFoldDB" id="A0A2A4HNA1"/>
<dbReference type="Pfam" id="PF02771">
    <property type="entry name" value="Acyl-CoA_dh_N"/>
    <property type="match status" value="1"/>
</dbReference>
<dbReference type="InterPro" id="IPR037069">
    <property type="entry name" value="AcylCoA_DH/ox_N_sf"/>
</dbReference>
<dbReference type="Proteomes" id="UP000218677">
    <property type="component" value="Unassembled WGS sequence"/>
</dbReference>
<dbReference type="SUPFAM" id="SSF56645">
    <property type="entry name" value="Acyl-CoA dehydrogenase NM domain-like"/>
    <property type="match status" value="1"/>
</dbReference>
<dbReference type="InterPro" id="IPR023922">
    <property type="entry name" value="S04_starv_induced_SfnB"/>
</dbReference>
<dbReference type="GO" id="GO:0008470">
    <property type="term" value="F:3-methylbutanoyl-CoA dehydrogenase activity"/>
    <property type="evidence" value="ECO:0007669"/>
    <property type="project" value="TreeGrafter"/>
</dbReference>
<dbReference type="PIRSF" id="PIRSF016578">
    <property type="entry name" value="HsaA"/>
    <property type="match status" value="1"/>
</dbReference>
<evidence type="ECO:0000313" key="5">
    <source>
        <dbReference type="Proteomes" id="UP000218677"/>
    </source>
</evidence>
<dbReference type="EMBL" id="NWUX01000008">
    <property type="protein sequence ID" value="PCF95583.1"/>
    <property type="molecule type" value="Genomic_DNA"/>
</dbReference>
<dbReference type="OrthoDB" id="107064at2"/>
<dbReference type="Gene3D" id="1.20.140.10">
    <property type="entry name" value="Butyryl-CoA Dehydrogenase, subunit A, domain 3"/>
    <property type="match status" value="1"/>
</dbReference>
<comment type="caution">
    <text evidence="4">The sequence shown here is derived from an EMBL/GenBank/DDBJ whole genome shotgun (WGS) entry which is preliminary data.</text>
</comment>
<evidence type="ECO:0000259" key="2">
    <source>
        <dbReference type="Pfam" id="PF02771"/>
    </source>
</evidence>
<accession>A0A2A4HNA1</accession>
<dbReference type="PANTHER" id="PTHR43884:SF12">
    <property type="entry name" value="ISOVALERYL-COA DEHYDROGENASE, MITOCHONDRIAL-RELATED"/>
    <property type="match status" value="1"/>
</dbReference>
<dbReference type="NCBIfam" id="TIGR04022">
    <property type="entry name" value="sulfur_SfnB"/>
    <property type="match status" value="1"/>
</dbReference>
<dbReference type="Gene3D" id="1.10.540.10">
    <property type="entry name" value="Acyl-CoA dehydrogenase/oxidase, N-terminal domain"/>
    <property type="match status" value="1"/>
</dbReference>
<gene>
    <name evidence="4" type="ORF">CPA45_11055</name>
</gene>
<dbReference type="GO" id="GO:0050660">
    <property type="term" value="F:flavin adenine dinucleotide binding"/>
    <property type="evidence" value="ECO:0007669"/>
    <property type="project" value="InterPro"/>
</dbReference>
<dbReference type="GO" id="GO:0006552">
    <property type="term" value="P:L-leucine catabolic process"/>
    <property type="evidence" value="ECO:0007669"/>
    <property type="project" value="TreeGrafter"/>
</dbReference>
<feature type="domain" description="Acyl-CoA dehydrogenase/oxidase N-terminal" evidence="2">
    <location>
        <begin position="48"/>
        <end position="138"/>
    </location>
</feature>
<dbReference type="Pfam" id="PF08028">
    <property type="entry name" value="Acyl-CoA_dh_2"/>
    <property type="match status" value="1"/>
</dbReference>
<proteinExistence type="predicted"/>
<dbReference type="SUPFAM" id="SSF47203">
    <property type="entry name" value="Acyl-CoA dehydrogenase C-terminal domain-like"/>
    <property type="match status" value="1"/>
</dbReference>
<dbReference type="RefSeq" id="WP_096651600.1">
    <property type="nucleotide sequence ID" value="NZ_NWUX01000008.1"/>
</dbReference>
<evidence type="ECO:0000256" key="1">
    <source>
        <dbReference type="ARBA" id="ARBA00023002"/>
    </source>
</evidence>
<protein>
    <submittedName>
        <fullName evidence="4">SfnB family sulfur acquisition oxidoreductase</fullName>
    </submittedName>
</protein>
<dbReference type="InterPro" id="IPR013786">
    <property type="entry name" value="AcylCoA_DH/ox_N"/>
</dbReference>
<evidence type="ECO:0000313" key="4">
    <source>
        <dbReference type="EMBL" id="PCF95583.1"/>
    </source>
</evidence>
<name>A0A2A4HNA1_9GAMM</name>
<dbReference type="InterPro" id="IPR046373">
    <property type="entry name" value="Acyl-CoA_Oxase/DH_mid-dom_sf"/>
</dbReference>
<sequence length="419" mass="45613">MNSSVDIKESREKVNSGLPFRALPLPDKQANVIKSDDEAIEIAEQLARKFSVDASTRDANGYLPIEELDDYSSSGLWGITVPKKYGGAGVSYATVAKVIRIIAEGDSSIAQITQNHIALTAHIFLDASESQKETLFDLVLKGYRFGNALSEKSSKNVAAFETKIKQDGNDYVIDGKKFYTTGALLAHIVPIVAVNGEGKLFIAFADRDSDGLTVLNDWSGIGQRTTASGTTLIEGVRVPAYRVIPVESFSRPTAAGAISQIVQAAIDAGIASAAIQDTIYFIRYNSRAWIDSGKEAASEDMLTINLLGDLVVKLHAAEALLERAGKAIDIAVSSPSEETVNEATIATSESKVLTTQVAIEATNKLFELAGARSALEEHNFDRHWRNARVHTLHDPIRWKFFHIGNYYLNGVHAPRHPWN</sequence>
<dbReference type="InterPro" id="IPR036250">
    <property type="entry name" value="AcylCo_DH-like_C"/>
</dbReference>
<dbReference type="InterPro" id="IPR009100">
    <property type="entry name" value="AcylCoA_DH/oxidase_NM_dom_sf"/>
</dbReference>
<dbReference type="Gene3D" id="2.40.110.10">
    <property type="entry name" value="Butyryl-CoA Dehydrogenase, subunit A, domain 2"/>
    <property type="match status" value="1"/>
</dbReference>
<organism evidence="4 5">
    <name type="scientific">Vreelandella nigrificans</name>
    <dbReference type="NCBI Taxonomy" id="2042704"/>
    <lineage>
        <taxon>Bacteria</taxon>
        <taxon>Pseudomonadati</taxon>
        <taxon>Pseudomonadota</taxon>
        <taxon>Gammaproteobacteria</taxon>
        <taxon>Oceanospirillales</taxon>
        <taxon>Halomonadaceae</taxon>
        <taxon>Vreelandella</taxon>
    </lineage>
</organism>
<evidence type="ECO:0000259" key="3">
    <source>
        <dbReference type="Pfam" id="PF08028"/>
    </source>
</evidence>
<feature type="domain" description="Acyl-CoA dehydrogenase C-terminal" evidence="3">
    <location>
        <begin position="261"/>
        <end position="394"/>
    </location>
</feature>
<reference evidence="5" key="1">
    <citation type="submission" date="2017-09" db="EMBL/GenBank/DDBJ databases">
        <authorList>
            <person name="Cho G.-S."/>
            <person name="Oguntoyinbo F.A."/>
            <person name="Cnockaert M."/>
            <person name="Kabisch J."/>
            <person name="Neve H."/>
            <person name="Bockelmann W."/>
            <person name="Wenning M."/>
            <person name="Franz C.M."/>
            <person name="Vandamme P."/>
        </authorList>
    </citation>
    <scope>NUCLEOTIDE SEQUENCE [LARGE SCALE GENOMIC DNA]</scope>
    <source>
        <strain evidence="5">MBT G8648</strain>
    </source>
</reference>
<keyword evidence="1" id="KW-0560">Oxidoreductase</keyword>